<sequence>VLRLVLDQRVHSVSRREVTEEDEPTTTLEPTTLLPTTLQPTTPQSTTPQSTTPQSTTPQSTTPQSTTLQPTTLGHMTTILPLEAMVVTEDVLTTFATQEDIMGLDYLELEVGSEYEVTLQPPENEVRLKVEAIKEKKENKDSNTYSKSHVLTSRGRVKFRDYFNVDGIPTTTASPSNTTGWRIAKTSRRGDLDGVRDQEHQQPEGETLESPRKIPTTLLMMTVAPYPEYIVKGYDLKALTKIVDLFSLPTHNLTSQHRGDTKMETYHHSRLMGVSDLQNADSLVDLVVSLGVPLDHLVLGVPASAAVFTLQDPELNIPRSPALDTPIFTSYPQACTMMAAGNWTVERDEDLTGPYAFFNDSWIAFDDPISVKIKSKYVLLRGLAGASLHDLDQEDWEEECGQGPHPILTTIFDTFTQESSFNAVSLAAAPGDFRNSPFRIVRVVDRTGAIKAYRDNSDSRFECSRQGYYRDPTDCSHFYRCVKFDQYVDDFTVFEYSCPHGLVFDDRWEVCAWPSAAPPCDGSSEIFPVPRKKFICPGEGYFTDPENCRWFFACRDYYGNGTYMQYEFRCPFGLAYDEANGICNWPWLVSSCGLSGQAPGRYNVDTGAAPVSVDLIAGGGGRGGRGKNIGRGNAAIQSLHDGSSSSESCINCGSAELTIRGKGVYNVEKGLIISTEQSDERLSYKNYVASGQALFSDNNTGGRGGYRGRDKQTGGGSSGQFGGHSGSSGQFGGHSGSSGVFRPFGDSQAHQVSMTTFIPGCLVDSQALQASLVDTQVHQ</sequence>
<dbReference type="Pfam" id="PF00704">
    <property type="entry name" value="Glyco_hydro_18"/>
    <property type="match status" value="1"/>
</dbReference>
<evidence type="ECO:0000259" key="5">
    <source>
        <dbReference type="PROSITE" id="PS51910"/>
    </source>
</evidence>
<feature type="domain" description="Chitin-binding type-2" evidence="4">
    <location>
        <begin position="460"/>
        <end position="522"/>
    </location>
</feature>
<dbReference type="Gene3D" id="3.20.20.80">
    <property type="entry name" value="Glycosidases"/>
    <property type="match status" value="1"/>
</dbReference>
<dbReference type="SUPFAM" id="SSF51445">
    <property type="entry name" value="(Trans)glycosidases"/>
    <property type="match status" value="1"/>
</dbReference>
<feature type="region of interest" description="Disordered" evidence="3">
    <location>
        <begin position="698"/>
        <end position="744"/>
    </location>
</feature>
<dbReference type="EMBL" id="JAHLQT010004709">
    <property type="protein sequence ID" value="KAG7175704.1"/>
    <property type="molecule type" value="Genomic_DNA"/>
</dbReference>
<dbReference type="GO" id="GO:0005975">
    <property type="term" value="P:carbohydrate metabolic process"/>
    <property type="evidence" value="ECO:0007669"/>
    <property type="project" value="InterPro"/>
</dbReference>
<dbReference type="InterPro" id="IPR036508">
    <property type="entry name" value="Chitin-bd_dom_sf"/>
</dbReference>
<dbReference type="GO" id="GO:0008061">
    <property type="term" value="F:chitin binding"/>
    <property type="evidence" value="ECO:0007669"/>
    <property type="project" value="UniProtKB-KW"/>
</dbReference>
<reference evidence="6" key="1">
    <citation type="journal article" date="2021" name="Sci. Adv.">
        <title>The American lobster genome reveals insights on longevity, neural, and immune adaptations.</title>
        <authorList>
            <person name="Polinski J.M."/>
            <person name="Zimin A.V."/>
            <person name="Clark K.F."/>
            <person name="Kohn A.B."/>
            <person name="Sadowski N."/>
            <person name="Timp W."/>
            <person name="Ptitsyn A."/>
            <person name="Khanna P."/>
            <person name="Romanova D.Y."/>
            <person name="Williams P."/>
            <person name="Greenwood S.J."/>
            <person name="Moroz L.L."/>
            <person name="Walt D.R."/>
            <person name="Bodnar A.G."/>
        </authorList>
    </citation>
    <scope>NUCLEOTIDE SEQUENCE</scope>
    <source>
        <strain evidence="6">GMGI-L3</strain>
    </source>
</reference>
<dbReference type="InterPro" id="IPR001223">
    <property type="entry name" value="Glyco_hydro18_cat"/>
</dbReference>
<dbReference type="Gene3D" id="3.10.50.10">
    <property type="match status" value="1"/>
</dbReference>
<dbReference type="InterPro" id="IPR002557">
    <property type="entry name" value="Chitin-bd_dom"/>
</dbReference>
<dbReference type="SUPFAM" id="SSF54556">
    <property type="entry name" value="Chitinase insertion domain"/>
    <property type="match status" value="1"/>
</dbReference>
<feature type="compositionally biased region" description="Basic and acidic residues" evidence="3">
    <location>
        <begin position="188"/>
        <end position="203"/>
    </location>
</feature>
<protein>
    <submittedName>
        <fullName evidence="6">Chitotriosidase-1-like 6</fullName>
    </submittedName>
</protein>
<keyword evidence="2" id="KW-0147">Chitin-binding</keyword>
<evidence type="ECO:0000313" key="6">
    <source>
        <dbReference type="EMBL" id="KAG7175704.1"/>
    </source>
</evidence>
<dbReference type="SMART" id="SM00494">
    <property type="entry name" value="ChtBD2"/>
    <property type="match status" value="2"/>
</dbReference>
<accession>A0A8J5NA58</accession>
<keyword evidence="7" id="KW-1185">Reference proteome</keyword>
<dbReference type="GO" id="GO:0006032">
    <property type="term" value="P:chitin catabolic process"/>
    <property type="evidence" value="ECO:0007669"/>
    <property type="project" value="TreeGrafter"/>
</dbReference>
<comment type="caution">
    <text evidence="6">The sequence shown here is derived from an EMBL/GenBank/DDBJ whole genome shotgun (WGS) entry which is preliminary data.</text>
</comment>
<dbReference type="PANTHER" id="PTHR11177:SF235">
    <property type="entry name" value="CHITINASE-LIKE PROTEIN IDGF1-RELATED"/>
    <property type="match status" value="1"/>
</dbReference>
<dbReference type="PANTHER" id="PTHR11177">
    <property type="entry name" value="CHITINASE"/>
    <property type="match status" value="1"/>
</dbReference>
<feature type="region of interest" description="Disordered" evidence="3">
    <location>
        <begin position="174"/>
        <end position="213"/>
    </location>
</feature>
<dbReference type="SUPFAM" id="SSF57625">
    <property type="entry name" value="Invertebrate chitin-binding proteins"/>
    <property type="match status" value="2"/>
</dbReference>
<feature type="domain" description="Chitin-binding type-2" evidence="4">
    <location>
        <begin position="533"/>
        <end position="594"/>
    </location>
</feature>
<feature type="region of interest" description="Disordered" evidence="3">
    <location>
        <begin position="13"/>
        <end position="72"/>
    </location>
</feature>
<dbReference type="GO" id="GO:0004568">
    <property type="term" value="F:chitinase activity"/>
    <property type="evidence" value="ECO:0007669"/>
    <property type="project" value="TreeGrafter"/>
</dbReference>
<feature type="non-terminal residue" evidence="6">
    <location>
        <position position="779"/>
    </location>
</feature>
<dbReference type="InterPro" id="IPR050314">
    <property type="entry name" value="Glycosyl_Hydrlase_18"/>
</dbReference>
<gene>
    <name evidence="6" type="primary">Chit1-L6</name>
    <name evidence="6" type="ORF">Hamer_G026295</name>
</gene>
<dbReference type="InterPro" id="IPR029070">
    <property type="entry name" value="Chitinase_insertion_sf"/>
</dbReference>
<dbReference type="InterPro" id="IPR017853">
    <property type="entry name" value="GH"/>
</dbReference>
<dbReference type="PROSITE" id="PS51910">
    <property type="entry name" value="GH18_2"/>
    <property type="match status" value="1"/>
</dbReference>
<dbReference type="InterPro" id="IPR011583">
    <property type="entry name" value="Chitinase_II/V-like_cat"/>
</dbReference>
<dbReference type="PROSITE" id="PS50940">
    <property type="entry name" value="CHIT_BIND_II"/>
    <property type="match status" value="2"/>
</dbReference>
<feature type="non-terminal residue" evidence="6">
    <location>
        <position position="1"/>
    </location>
</feature>
<proteinExistence type="inferred from homology"/>
<dbReference type="Gene3D" id="2.170.140.10">
    <property type="entry name" value="Chitin binding domain"/>
    <property type="match status" value="2"/>
</dbReference>
<comment type="similarity">
    <text evidence="1">Belongs to the glycosyl hydrolase 18 family. Chitinase class II subfamily.</text>
</comment>
<dbReference type="Pfam" id="PF01607">
    <property type="entry name" value="CBM_14"/>
    <property type="match status" value="2"/>
</dbReference>
<evidence type="ECO:0000313" key="7">
    <source>
        <dbReference type="Proteomes" id="UP000747542"/>
    </source>
</evidence>
<evidence type="ECO:0000256" key="1">
    <source>
        <dbReference type="ARBA" id="ARBA00009121"/>
    </source>
</evidence>
<feature type="domain" description="GH18" evidence="5">
    <location>
        <begin position="218"/>
        <end position="418"/>
    </location>
</feature>
<dbReference type="SMART" id="SM00636">
    <property type="entry name" value="Glyco_18"/>
    <property type="match status" value="1"/>
</dbReference>
<dbReference type="GO" id="GO:0005576">
    <property type="term" value="C:extracellular region"/>
    <property type="evidence" value="ECO:0007669"/>
    <property type="project" value="InterPro"/>
</dbReference>
<dbReference type="Proteomes" id="UP000747542">
    <property type="component" value="Unassembled WGS sequence"/>
</dbReference>
<evidence type="ECO:0000256" key="3">
    <source>
        <dbReference type="SAM" id="MobiDB-lite"/>
    </source>
</evidence>
<feature type="compositionally biased region" description="Low complexity" evidence="3">
    <location>
        <begin position="25"/>
        <end position="72"/>
    </location>
</feature>
<organism evidence="6 7">
    <name type="scientific">Homarus americanus</name>
    <name type="common">American lobster</name>
    <dbReference type="NCBI Taxonomy" id="6706"/>
    <lineage>
        <taxon>Eukaryota</taxon>
        <taxon>Metazoa</taxon>
        <taxon>Ecdysozoa</taxon>
        <taxon>Arthropoda</taxon>
        <taxon>Crustacea</taxon>
        <taxon>Multicrustacea</taxon>
        <taxon>Malacostraca</taxon>
        <taxon>Eumalacostraca</taxon>
        <taxon>Eucarida</taxon>
        <taxon>Decapoda</taxon>
        <taxon>Pleocyemata</taxon>
        <taxon>Astacidea</taxon>
        <taxon>Nephropoidea</taxon>
        <taxon>Nephropidae</taxon>
        <taxon>Homarus</taxon>
    </lineage>
</organism>
<name>A0A8J5NA58_HOMAM</name>
<feature type="compositionally biased region" description="Gly residues" evidence="3">
    <location>
        <begin position="713"/>
        <end position="736"/>
    </location>
</feature>
<dbReference type="AlphaFoldDB" id="A0A8J5NA58"/>
<evidence type="ECO:0000256" key="2">
    <source>
        <dbReference type="ARBA" id="ARBA00022669"/>
    </source>
</evidence>
<evidence type="ECO:0000259" key="4">
    <source>
        <dbReference type="PROSITE" id="PS50940"/>
    </source>
</evidence>